<dbReference type="EMBL" id="FWXR01000001">
    <property type="protein sequence ID" value="SMC35480.1"/>
    <property type="molecule type" value="Genomic_DNA"/>
</dbReference>
<organism evidence="2 3">
    <name type="scientific">Fulvimarina manganoxydans</name>
    <dbReference type="NCBI Taxonomy" id="937218"/>
    <lineage>
        <taxon>Bacteria</taxon>
        <taxon>Pseudomonadati</taxon>
        <taxon>Pseudomonadota</taxon>
        <taxon>Alphaproteobacteria</taxon>
        <taxon>Hyphomicrobiales</taxon>
        <taxon>Aurantimonadaceae</taxon>
        <taxon>Fulvimarina</taxon>
    </lineage>
</organism>
<protein>
    <submittedName>
        <fullName evidence="2">Plasmid stabilization system protein ParE</fullName>
    </submittedName>
</protein>
<dbReference type="InterPro" id="IPR007712">
    <property type="entry name" value="RelE/ParE_toxin"/>
</dbReference>
<dbReference type="STRING" id="937218.SAMN06297251_101307"/>
<evidence type="ECO:0000256" key="1">
    <source>
        <dbReference type="ARBA" id="ARBA00022649"/>
    </source>
</evidence>
<dbReference type="AlphaFoldDB" id="A0A1W1YGX9"/>
<keyword evidence="1" id="KW-1277">Toxin-antitoxin system</keyword>
<gene>
    <name evidence="2" type="ORF">SAMN06297251_101307</name>
</gene>
<reference evidence="2 3" key="1">
    <citation type="submission" date="2017-04" db="EMBL/GenBank/DDBJ databases">
        <authorList>
            <person name="Afonso C.L."/>
            <person name="Miller P.J."/>
            <person name="Scott M.A."/>
            <person name="Spackman E."/>
            <person name="Goraichik I."/>
            <person name="Dimitrov K.M."/>
            <person name="Suarez D.L."/>
            <person name="Swayne D.E."/>
        </authorList>
    </citation>
    <scope>NUCLEOTIDE SEQUENCE [LARGE SCALE GENOMIC DNA]</scope>
    <source>
        <strain evidence="2 3">CGMCC 1.10972</strain>
    </source>
</reference>
<accession>A0A1W1YGX9</accession>
<name>A0A1W1YGX9_9HYPH</name>
<keyword evidence="3" id="KW-1185">Reference proteome</keyword>
<dbReference type="Gene3D" id="3.30.2310.20">
    <property type="entry name" value="RelE-like"/>
    <property type="match status" value="1"/>
</dbReference>
<dbReference type="InterPro" id="IPR035093">
    <property type="entry name" value="RelE/ParE_toxin_dom_sf"/>
</dbReference>
<proteinExistence type="predicted"/>
<dbReference type="RefSeq" id="WP_084408188.1">
    <property type="nucleotide sequence ID" value="NZ_FWXR01000001.1"/>
</dbReference>
<dbReference type="OrthoDB" id="7173315at2"/>
<evidence type="ECO:0000313" key="2">
    <source>
        <dbReference type="EMBL" id="SMC35480.1"/>
    </source>
</evidence>
<evidence type="ECO:0000313" key="3">
    <source>
        <dbReference type="Proteomes" id="UP000192656"/>
    </source>
</evidence>
<dbReference type="Proteomes" id="UP000192656">
    <property type="component" value="Unassembled WGS sequence"/>
</dbReference>
<dbReference type="Pfam" id="PF05016">
    <property type="entry name" value="ParE_toxin"/>
    <property type="match status" value="1"/>
</dbReference>
<sequence>MSLRPPLYSDRAEADLRAIVRYSVHLFGANQASTYLNTIQRTCEEVASGRLRTRSHTIGNKNYWKRPIGAHVIYGRFDADGRCLIVRILHSRMNAPDHL</sequence>